<reference evidence="1 2" key="1">
    <citation type="submission" date="2015-10" db="EMBL/GenBank/DDBJ databases">
        <title>Full genome of DAOMC 229536 Phialocephala scopiformis, a fungal endophyte of spruce producing the potent anti-insectan compound rugulosin.</title>
        <authorList>
            <consortium name="DOE Joint Genome Institute"/>
            <person name="Walker A.K."/>
            <person name="Frasz S.L."/>
            <person name="Seifert K.A."/>
            <person name="Miller J.D."/>
            <person name="Mondo S.J."/>
            <person name="Labutti K."/>
            <person name="Lipzen A."/>
            <person name="Dockter R."/>
            <person name="Kennedy M."/>
            <person name="Grigoriev I.V."/>
            <person name="Spatafora J.W."/>
        </authorList>
    </citation>
    <scope>NUCLEOTIDE SEQUENCE [LARGE SCALE GENOMIC DNA]</scope>
    <source>
        <strain evidence="1 2">CBS 120377</strain>
    </source>
</reference>
<accession>A0A194XER7</accession>
<dbReference type="GeneID" id="28832134"/>
<proteinExistence type="predicted"/>
<dbReference type="OrthoDB" id="3432393at2759"/>
<protein>
    <submittedName>
        <fullName evidence="1">Uncharacterized protein</fullName>
    </submittedName>
</protein>
<organism evidence="1 2">
    <name type="scientific">Mollisia scopiformis</name>
    <name type="common">Conifer needle endophyte fungus</name>
    <name type="synonym">Phialocephala scopiformis</name>
    <dbReference type="NCBI Taxonomy" id="149040"/>
    <lineage>
        <taxon>Eukaryota</taxon>
        <taxon>Fungi</taxon>
        <taxon>Dikarya</taxon>
        <taxon>Ascomycota</taxon>
        <taxon>Pezizomycotina</taxon>
        <taxon>Leotiomycetes</taxon>
        <taxon>Helotiales</taxon>
        <taxon>Mollisiaceae</taxon>
        <taxon>Mollisia</taxon>
    </lineage>
</organism>
<dbReference type="AlphaFoldDB" id="A0A194XER7"/>
<evidence type="ECO:0000313" key="2">
    <source>
        <dbReference type="Proteomes" id="UP000070700"/>
    </source>
</evidence>
<dbReference type="KEGG" id="psco:LY89DRAFT_780695"/>
<dbReference type="RefSeq" id="XP_018073023.1">
    <property type="nucleotide sequence ID" value="XM_018222408.1"/>
</dbReference>
<keyword evidence="2" id="KW-1185">Reference proteome</keyword>
<dbReference type="InParanoid" id="A0A194XER7"/>
<dbReference type="Proteomes" id="UP000070700">
    <property type="component" value="Unassembled WGS sequence"/>
</dbReference>
<evidence type="ECO:0000313" key="1">
    <source>
        <dbReference type="EMBL" id="KUJ18668.1"/>
    </source>
</evidence>
<name>A0A194XER7_MOLSC</name>
<sequence>MASATLVLNTPKWGNIQQVQVGIAPADLVATLSAAKSAWGWIGGLDGIRHILTHLPRVFGEKQLIKMGVKMKINPLRWHIITSEGTKTIEDLDKKSAFGGNPATQLIGLTICALSFELGEYRAIKAFMENLAPNILIDAEAGASEALYSQLIDNFKKIVNEGAARGLERAFSNAIRSHNLPSSLGPCEGFDETDYMFVVGLLRWVIEGGQKSYLTRSAATARVAVGLKEIGYSIGPILVWNGKGEPPSSWKGVTLVTGGSCKTDALLAENEEDMLMIIPPIQHYHFDTVGPMLFNLMRLPNGPGPELLQADFNNVRHYIQTNLHFTWELSQEINDNYVRAVAHWKPTRGRPHTINLTLASICFGASATNFAGCYSDISNEQTLSIIKKHNNTNQAASNPEVLRFRAITTAILISVAETLSGPLFGQLSHITSVDLRGFSGLDGLSRGLGTVLASGIPYWKAVAFVSVFHSCADTQLFCGDSYTDRGIVGFRERDYAVLPALLFNLSPTPDALGIYCVDEFYSLPVQEDNTIRSHEGDCWSPESWNRPEDENPGIKSTYEAATGVPSTTEPDIPIYISIERDPTLPKPFICLAGRVDGKLIGATGITSILKTLALSFRIPETCPEGGHQVPHIVRHTKASQWSKHRVRKPTDQVKFSNYIAVAGHPLWTVFLAGQAAQTSTGGLVVFGCFECAQNTMKSMAFERQQKWSEAGNLFVGYGKTHDGYGQYQRGLITHA</sequence>
<gene>
    <name evidence="1" type="ORF">LY89DRAFT_780695</name>
</gene>
<dbReference type="EMBL" id="KQ947412">
    <property type="protein sequence ID" value="KUJ18668.1"/>
    <property type="molecule type" value="Genomic_DNA"/>
</dbReference>